<dbReference type="PANTHER" id="PTHR43899:SF13">
    <property type="entry name" value="RH59310P"/>
    <property type="match status" value="1"/>
</dbReference>
<organism evidence="3 4">
    <name type="scientific">Blepharisma stoltei</name>
    <dbReference type="NCBI Taxonomy" id="1481888"/>
    <lineage>
        <taxon>Eukaryota</taxon>
        <taxon>Sar</taxon>
        <taxon>Alveolata</taxon>
        <taxon>Ciliophora</taxon>
        <taxon>Postciliodesmatophora</taxon>
        <taxon>Heterotrichea</taxon>
        <taxon>Heterotrichida</taxon>
        <taxon>Blepharismidae</taxon>
        <taxon>Blepharisma</taxon>
    </lineage>
</organism>
<sequence length="126" mass="14181">MKRFLLYLGAGTLAAFSYDPIYYAYKWNYKEPIDLKKNYGSGSYALITGASDGIGKAFSRAIAAQGLNVILVGRNSEKLRTVQAEIEHEFNVKVVTMTVNLEEIHENLENIEKSKASFSNMTSLFW</sequence>
<keyword evidence="4" id="KW-1185">Reference proteome</keyword>
<dbReference type="InterPro" id="IPR036291">
    <property type="entry name" value="NAD(P)-bd_dom_sf"/>
</dbReference>
<dbReference type="SUPFAM" id="SSF51735">
    <property type="entry name" value="NAD(P)-binding Rossmann-fold domains"/>
    <property type="match status" value="1"/>
</dbReference>
<dbReference type="Gene3D" id="3.40.50.720">
    <property type="entry name" value="NAD(P)-binding Rossmann-like Domain"/>
    <property type="match status" value="1"/>
</dbReference>
<comment type="similarity">
    <text evidence="1">Belongs to the short-chain dehydrogenases/reductases (SDR) family.</text>
</comment>
<name>A0AAU9IKT1_9CILI</name>
<dbReference type="Proteomes" id="UP001162131">
    <property type="component" value="Unassembled WGS sequence"/>
</dbReference>
<dbReference type="AlphaFoldDB" id="A0AAU9IKT1"/>
<gene>
    <name evidence="3" type="ORF">BSTOLATCC_MIC9655</name>
</gene>
<dbReference type="InterPro" id="IPR051019">
    <property type="entry name" value="VLCFA-Steroid_DH"/>
</dbReference>
<dbReference type="PANTHER" id="PTHR43899">
    <property type="entry name" value="RH59310P"/>
    <property type="match status" value="1"/>
</dbReference>
<protein>
    <submittedName>
        <fullName evidence="3">Uncharacterized protein</fullName>
    </submittedName>
</protein>
<dbReference type="InterPro" id="IPR002347">
    <property type="entry name" value="SDR_fam"/>
</dbReference>
<comment type="caution">
    <text evidence="3">The sequence shown here is derived from an EMBL/GenBank/DDBJ whole genome shotgun (WGS) entry which is preliminary data.</text>
</comment>
<accession>A0AAU9IKT1</accession>
<evidence type="ECO:0000313" key="3">
    <source>
        <dbReference type="EMBL" id="CAG9313852.1"/>
    </source>
</evidence>
<evidence type="ECO:0000313" key="4">
    <source>
        <dbReference type="Proteomes" id="UP001162131"/>
    </source>
</evidence>
<dbReference type="Pfam" id="PF00106">
    <property type="entry name" value="adh_short"/>
    <property type="match status" value="1"/>
</dbReference>
<reference evidence="3" key="1">
    <citation type="submission" date="2021-09" db="EMBL/GenBank/DDBJ databases">
        <authorList>
            <consortium name="AG Swart"/>
            <person name="Singh M."/>
            <person name="Singh A."/>
            <person name="Seah K."/>
            <person name="Emmerich C."/>
        </authorList>
    </citation>
    <scope>NUCLEOTIDE SEQUENCE</scope>
    <source>
        <strain evidence="3">ATCC30299</strain>
    </source>
</reference>
<keyword evidence="2" id="KW-0560">Oxidoreductase</keyword>
<dbReference type="GO" id="GO:0016491">
    <property type="term" value="F:oxidoreductase activity"/>
    <property type="evidence" value="ECO:0007669"/>
    <property type="project" value="UniProtKB-KW"/>
</dbReference>
<dbReference type="EMBL" id="CAJZBQ010000011">
    <property type="protein sequence ID" value="CAG9313852.1"/>
    <property type="molecule type" value="Genomic_DNA"/>
</dbReference>
<evidence type="ECO:0000256" key="2">
    <source>
        <dbReference type="ARBA" id="ARBA00023002"/>
    </source>
</evidence>
<proteinExistence type="inferred from homology"/>
<evidence type="ECO:0000256" key="1">
    <source>
        <dbReference type="ARBA" id="ARBA00006484"/>
    </source>
</evidence>